<protein>
    <recommendedName>
        <fullName evidence="1">diguanylate cyclase</fullName>
        <ecNumber evidence="1">2.7.7.65</ecNumber>
    </recommendedName>
</protein>
<reference evidence="7" key="1">
    <citation type="submission" date="2009-12" db="EMBL/GenBank/DDBJ databases">
        <title>Complete sequence of Treponema azotonutricium strain ZAS-9.</title>
        <authorList>
            <person name="Tetu S.G."/>
            <person name="Matson E."/>
            <person name="Ren Q."/>
            <person name="Seshadri R."/>
            <person name="Elbourne L."/>
            <person name="Hassan K.A."/>
            <person name="Durkin A."/>
            <person name="Radune D."/>
            <person name="Mohamoud Y."/>
            <person name="Shay R."/>
            <person name="Jin S."/>
            <person name="Zhang X."/>
            <person name="Lucey K."/>
            <person name="Ballor N.R."/>
            <person name="Ottesen E."/>
            <person name="Rosenthal R."/>
            <person name="Allen A."/>
            <person name="Leadbetter J.R."/>
            <person name="Paulsen I.T."/>
        </authorList>
    </citation>
    <scope>NUCLEOTIDE SEQUENCE [LARGE SCALE GENOMIC DNA]</scope>
    <source>
        <strain evidence="7">ATCC BAA-888 / DSM 13862 / ZAS-9</strain>
    </source>
</reference>
<evidence type="ECO:0000259" key="5">
    <source>
        <dbReference type="PROSITE" id="PS50887"/>
    </source>
</evidence>
<evidence type="ECO:0000313" key="6">
    <source>
        <dbReference type="EMBL" id="AEF81051.1"/>
    </source>
</evidence>
<dbReference type="InterPro" id="IPR011006">
    <property type="entry name" value="CheY-like_superfamily"/>
</dbReference>
<evidence type="ECO:0000259" key="4">
    <source>
        <dbReference type="PROSITE" id="PS50110"/>
    </source>
</evidence>
<feature type="domain" description="Response regulatory" evidence="4">
    <location>
        <begin position="8"/>
        <end position="123"/>
    </location>
</feature>
<dbReference type="InterPro" id="IPR029787">
    <property type="entry name" value="Nucleotide_cyclase"/>
</dbReference>
<dbReference type="PROSITE" id="PS50110">
    <property type="entry name" value="RESPONSE_REGULATORY"/>
    <property type="match status" value="1"/>
</dbReference>
<dbReference type="PANTHER" id="PTHR45138:SF9">
    <property type="entry name" value="DIGUANYLATE CYCLASE DGCM-RELATED"/>
    <property type="match status" value="1"/>
</dbReference>
<keyword evidence="3" id="KW-0597">Phosphoprotein</keyword>
<dbReference type="PANTHER" id="PTHR45138">
    <property type="entry name" value="REGULATORY COMPONENTS OF SENSORY TRANSDUCTION SYSTEM"/>
    <property type="match status" value="1"/>
</dbReference>
<sequence>MESSKKYSVLIVDDEKSDLMLLNRVLSPEYTVFTAKSGTEALSRTERDKPDLILLDIIMPDISGFDVLVQLKEAPATRNIPVIIITGLTSEDDEEKGLFLGAVDYIAKPFKNAIVRARVSTHLQILHHIRTIEHLGLIDPLTDIPNRRSFDDRMAMEWRRAIREKLPISFLMMDVDKFKTYNDTYGHPQGDVLLQTLARIFAGAARRPSDLAARLGGEEFGVLLSNTSAENAKAIAERIRAEVEAMRVPTVDGKTITTATISIGATTCFPADGDNSKDFISKADENLYSAKTNGRNRVVGD</sequence>
<dbReference type="AlphaFoldDB" id="F5Y8V2"/>
<evidence type="ECO:0000256" key="1">
    <source>
        <dbReference type="ARBA" id="ARBA00012528"/>
    </source>
</evidence>
<dbReference type="eggNOG" id="COG3706">
    <property type="taxonomic scope" value="Bacteria"/>
</dbReference>
<reference evidence="6 7" key="2">
    <citation type="journal article" date="2011" name="ISME J.">
        <title>RNA-seq reveals cooperative metabolic interactions between two termite-gut spirochete species in co-culture.</title>
        <authorList>
            <person name="Rosenthal A.Z."/>
            <person name="Matson E.G."/>
            <person name="Eldar A."/>
            <person name="Leadbetter J.R."/>
        </authorList>
    </citation>
    <scope>NUCLEOTIDE SEQUENCE [LARGE SCALE GENOMIC DNA]</scope>
    <source>
        <strain evidence="7">ATCC BAA-888 / DSM 13862 / ZAS-9</strain>
    </source>
</reference>
<keyword evidence="7" id="KW-1185">Reference proteome</keyword>
<feature type="domain" description="GGDEF" evidence="5">
    <location>
        <begin position="166"/>
        <end position="301"/>
    </location>
</feature>
<dbReference type="InParanoid" id="F5Y8V2"/>
<dbReference type="CDD" id="cd01949">
    <property type="entry name" value="GGDEF"/>
    <property type="match status" value="1"/>
</dbReference>
<dbReference type="GO" id="GO:0043709">
    <property type="term" value="P:cell adhesion involved in single-species biofilm formation"/>
    <property type="evidence" value="ECO:0007669"/>
    <property type="project" value="TreeGrafter"/>
</dbReference>
<dbReference type="Gene3D" id="3.40.50.2300">
    <property type="match status" value="1"/>
</dbReference>
<dbReference type="KEGG" id="taz:TREAZ_0933"/>
<dbReference type="InterPro" id="IPR043128">
    <property type="entry name" value="Rev_trsase/Diguanyl_cyclase"/>
</dbReference>
<dbReference type="Proteomes" id="UP000009222">
    <property type="component" value="Chromosome"/>
</dbReference>
<dbReference type="InterPro" id="IPR001789">
    <property type="entry name" value="Sig_transdc_resp-reg_receiver"/>
</dbReference>
<dbReference type="EMBL" id="CP001841">
    <property type="protein sequence ID" value="AEF81051.1"/>
    <property type="molecule type" value="Genomic_DNA"/>
</dbReference>
<dbReference type="SMART" id="SM00267">
    <property type="entry name" value="GGDEF"/>
    <property type="match status" value="1"/>
</dbReference>
<comment type="catalytic activity">
    <reaction evidence="2">
        <text>2 GTP = 3',3'-c-di-GMP + 2 diphosphate</text>
        <dbReference type="Rhea" id="RHEA:24898"/>
        <dbReference type="ChEBI" id="CHEBI:33019"/>
        <dbReference type="ChEBI" id="CHEBI:37565"/>
        <dbReference type="ChEBI" id="CHEBI:58805"/>
        <dbReference type="EC" id="2.7.7.65"/>
    </reaction>
</comment>
<dbReference type="InterPro" id="IPR050469">
    <property type="entry name" value="Diguanylate_Cyclase"/>
</dbReference>
<dbReference type="SMART" id="SM00448">
    <property type="entry name" value="REC"/>
    <property type="match status" value="1"/>
</dbReference>
<proteinExistence type="predicted"/>
<dbReference type="InterPro" id="IPR000160">
    <property type="entry name" value="GGDEF_dom"/>
</dbReference>
<dbReference type="STRING" id="545695.TREAZ_0933"/>
<dbReference type="PROSITE" id="PS50887">
    <property type="entry name" value="GGDEF"/>
    <property type="match status" value="1"/>
</dbReference>
<dbReference type="OrthoDB" id="9779586at2"/>
<dbReference type="EC" id="2.7.7.65" evidence="1"/>
<dbReference type="RefSeq" id="WP_015711049.1">
    <property type="nucleotide sequence ID" value="NC_015577.1"/>
</dbReference>
<dbReference type="Pfam" id="PF00990">
    <property type="entry name" value="GGDEF"/>
    <property type="match status" value="1"/>
</dbReference>
<evidence type="ECO:0000313" key="7">
    <source>
        <dbReference type="Proteomes" id="UP000009222"/>
    </source>
</evidence>
<dbReference type="Gene3D" id="3.30.70.270">
    <property type="match status" value="1"/>
</dbReference>
<dbReference type="GO" id="GO:1902201">
    <property type="term" value="P:negative regulation of bacterial-type flagellum-dependent cell motility"/>
    <property type="evidence" value="ECO:0007669"/>
    <property type="project" value="TreeGrafter"/>
</dbReference>
<dbReference type="SUPFAM" id="SSF52172">
    <property type="entry name" value="CheY-like"/>
    <property type="match status" value="1"/>
</dbReference>
<organism evidence="6 7">
    <name type="scientific">Leadbettera azotonutricia (strain ATCC BAA-888 / DSM 13862 / ZAS-9)</name>
    <name type="common">Treponema azotonutricium</name>
    <dbReference type="NCBI Taxonomy" id="545695"/>
    <lineage>
        <taxon>Bacteria</taxon>
        <taxon>Pseudomonadati</taxon>
        <taxon>Spirochaetota</taxon>
        <taxon>Spirochaetia</taxon>
        <taxon>Spirochaetales</taxon>
        <taxon>Breznakiellaceae</taxon>
        <taxon>Leadbettera</taxon>
    </lineage>
</organism>
<dbReference type="NCBIfam" id="TIGR00254">
    <property type="entry name" value="GGDEF"/>
    <property type="match status" value="1"/>
</dbReference>
<evidence type="ECO:0000256" key="2">
    <source>
        <dbReference type="ARBA" id="ARBA00034247"/>
    </source>
</evidence>
<gene>
    <name evidence="6" type="ordered locus">TREAZ_0933</name>
</gene>
<evidence type="ECO:0000256" key="3">
    <source>
        <dbReference type="PROSITE-ProRule" id="PRU00169"/>
    </source>
</evidence>
<dbReference type="FunFam" id="3.30.70.270:FF:000001">
    <property type="entry name" value="Diguanylate cyclase domain protein"/>
    <property type="match status" value="1"/>
</dbReference>
<dbReference type="GO" id="GO:0000160">
    <property type="term" value="P:phosphorelay signal transduction system"/>
    <property type="evidence" value="ECO:0007669"/>
    <property type="project" value="InterPro"/>
</dbReference>
<dbReference type="Pfam" id="PF00072">
    <property type="entry name" value="Response_reg"/>
    <property type="match status" value="1"/>
</dbReference>
<name>F5Y8V2_LEAAZ</name>
<feature type="modified residue" description="4-aspartylphosphate" evidence="3">
    <location>
        <position position="56"/>
    </location>
</feature>
<dbReference type="HOGENOM" id="CLU_000445_11_28_12"/>
<dbReference type="SUPFAM" id="SSF55073">
    <property type="entry name" value="Nucleotide cyclase"/>
    <property type="match status" value="1"/>
</dbReference>
<dbReference type="GO" id="GO:0052621">
    <property type="term" value="F:diguanylate cyclase activity"/>
    <property type="evidence" value="ECO:0007669"/>
    <property type="project" value="UniProtKB-EC"/>
</dbReference>
<dbReference type="GO" id="GO:0005886">
    <property type="term" value="C:plasma membrane"/>
    <property type="evidence" value="ECO:0007669"/>
    <property type="project" value="TreeGrafter"/>
</dbReference>
<accession>F5Y8V2</accession>